<evidence type="ECO:0008006" key="3">
    <source>
        <dbReference type="Google" id="ProtNLM"/>
    </source>
</evidence>
<dbReference type="GO" id="GO:0003676">
    <property type="term" value="F:nucleic acid binding"/>
    <property type="evidence" value="ECO:0007669"/>
    <property type="project" value="InterPro"/>
</dbReference>
<dbReference type="InterPro" id="IPR036397">
    <property type="entry name" value="RNaseH_sf"/>
</dbReference>
<gene>
    <name evidence="1" type="ORF">KK1_026429</name>
</gene>
<dbReference type="Proteomes" id="UP000075243">
    <property type="component" value="Unassembled WGS sequence"/>
</dbReference>
<dbReference type="InterPro" id="IPR012337">
    <property type="entry name" value="RNaseH-like_sf"/>
</dbReference>
<dbReference type="AlphaFoldDB" id="A0A151SAF7"/>
<evidence type="ECO:0000313" key="2">
    <source>
        <dbReference type="Proteomes" id="UP000075243"/>
    </source>
</evidence>
<dbReference type="SUPFAM" id="SSF53098">
    <property type="entry name" value="Ribonuclease H-like"/>
    <property type="match status" value="1"/>
</dbReference>
<accession>A0A151SAF7</accession>
<organism evidence="1 2">
    <name type="scientific">Cajanus cajan</name>
    <name type="common">Pigeon pea</name>
    <name type="synonym">Cajanus indicus</name>
    <dbReference type="NCBI Taxonomy" id="3821"/>
    <lineage>
        <taxon>Eukaryota</taxon>
        <taxon>Viridiplantae</taxon>
        <taxon>Streptophyta</taxon>
        <taxon>Embryophyta</taxon>
        <taxon>Tracheophyta</taxon>
        <taxon>Spermatophyta</taxon>
        <taxon>Magnoliopsida</taxon>
        <taxon>eudicotyledons</taxon>
        <taxon>Gunneridae</taxon>
        <taxon>Pentapetalae</taxon>
        <taxon>rosids</taxon>
        <taxon>fabids</taxon>
        <taxon>Fabales</taxon>
        <taxon>Fabaceae</taxon>
        <taxon>Papilionoideae</taxon>
        <taxon>50 kb inversion clade</taxon>
        <taxon>NPAAA clade</taxon>
        <taxon>indigoferoid/millettioid clade</taxon>
        <taxon>Phaseoleae</taxon>
        <taxon>Cajanus</taxon>
    </lineage>
</organism>
<dbReference type="EMBL" id="KQ483433">
    <property type="protein sequence ID" value="KYP51768.1"/>
    <property type="molecule type" value="Genomic_DNA"/>
</dbReference>
<evidence type="ECO:0000313" key="1">
    <source>
        <dbReference type="EMBL" id="KYP51768.1"/>
    </source>
</evidence>
<protein>
    <recommendedName>
        <fullName evidence="3">Transposon Ty3-I Gag-Pol polyprotein</fullName>
    </recommendedName>
</protein>
<sequence>MLRAILKGNHRSWDKYLPHIEFSYNRVVHKTTNISPFEVVYGFNPLTPMDLIPLPDVTHFLHK</sequence>
<proteinExistence type="predicted"/>
<dbReference type="Gene3D" id="3.30.420.10">
    <property type="entry name" value="Ribonuclease H-like superfamily/Ribonuclease H"/>
    <property type="match status" value="1"/>
</dbReference>
<keyword evidence="2" id="KW-1185">Reference proteome</keyword>
<reference evidence="1" key="1">
    <citation type="journal article" date="2012" name="Nat. Biotechnol.">
        <title>Draft genome sequence of pigeonpea (Cajanus cajan), an orphan legume crop of resource-poor farmers.</title>
        <authorList>
            <person name="Varshney R.K."/>
            <person name="Chen W."/>
            <person name="Li Y."/>
            <person name="Bharti A.K."/>
            <person name="Saxena R.K."/>
            <person name="Schlueter J.A."/>
            <person name="Donoghue M.T."/>
            <person name="Azam S."/>
            <person name="Fan G."/>
            <person name="Whaley A.M."/>
            <person name="Farmer A.D."/>
            <person name="Sheridan J."/>
            <person name="Iwata A."/>
            <person name="Tuteja R."/>
            <person name="Penmetsa R.V."/>
            <person name="Wu W."/>
            <person name="Upadhyaya H.D."/>
            <person name="Yang S.P."/>
            <person name="Shah T."/>
            <person name="Saxena K.B."/>
            <person name="Michael T."/>
            <person name="McCombie W.R."/>
            <person name="Yang B."/>
            <person name="Zhang G."/>
            <person name="Yang H."/>
            <person name="Wang J."/>
            <person name="Spillane C."/>
            <person name="Cook D.R."/>
            <person name="May G.D."/>
            <person name="Xu X."/>
            <person name="Jackson S.A."/>
        </authorList>
    </citation>
    <scope>NUCLEOTIDE SEQUENCE [LARGE SCALE GENOMIC DNA]</scope>
</reference>
<dbReference type="Gramene" id="C.cajan_26460.t">
    <property type="protein sequence ID" value="C.cajan_26460.t.cds1"/>
    <property type="gene ID" value="C.cajan_26460"/>
</dbReference>
<name>A0A151SAF7_CAJCA</name>